<dbReference type="Proteomes" id="UP000263517">
    <property type="component" value="Unassembled WGS sequence"/>
</dbReference>
<dbReference type="RefSeq" id="WP_272965283.1">
    <property type="nucleotide sequence ID" value="NZ_CALBIY010000020.1"/>
</dbReference>
<evidence type="ECO:0000313" key="2">
    <source>
        <dbReference type="EMBL" id="HBU52187.1"/>
    </source>
</evidence>
<evidence type="ECO:0000313" key="1">
    <source>
        <dbReference type="EMBL" id="HAW78143.1"/>
    </source>
</evidence>
<proteinExistence type="predicted"/>
<dbReference type="AlphaFoldDB" id="A0A350PA26"/>
<name>A0A350PA26_9ALTE</name>
<gene>
    <name evidence="1" type="ORF">DCW74_20695</name>
    <name evidence="2" type="ORF">DEB45_13095</name>
</gene>
<dbReference type="EMBL" id="DNAN01000720">
    <property type="protein sequence ID" value="HAW78143.1"/>
    <property type="molecule type" value="Genomic_DNA"/>
</dbReference>
<organism evidence="1 3">
    <name type="scientific">Alteromonas australica</name>
    <dbReference type="NCBI Taxonomy" id="589873"/>
    <lineage>
        <taxon>Bacteria</taxon>
        <taxon>Pseudomonadati</taxon>
        <taxon>Pseudomonadota</taxon>
        <taxon>Gammaproteobacteria</taxon>
        <taxon>Alteromonadales</taxon>
        <taxon>Alteromonadaceae</taxon>
        <taxon>Alteromonas/Salinimonas group</taxon>
        <taxon>Alteromonas</taxon>
    </lineage>
</organism>
<evidence type="ECO:0000313" key="4">
    <source>
        <dbReference type="Proteomes" id="UP000264779"/>
    </source>
</evidence>
<dbReference type="Proteomes" id="UP000264779">
    <property type="component" value="Unassembled WGS sequence"/>
</dbReference>
<sequence length="79" mass="8966">MTTFNTEYFASIINDETVVILHCEDGSAVTRIMDDEFAPHAGYIYDVNTGMGTEWENTDGIVLTHEDAKLLNVEFVDYR</sequence>
<comment type="caution">
    <text evidence="1">The sequence shown here is derived from an EMBL/GenBank/DDBJ whole genome shotgun (WGS) entry which is preliminary data.</text>
</comment>
<reference evidence="3 4" key="1">
    <citation type="journal article" date="2018" name="Nat. Biotechnol.">
        <title>A standardized bacterial taxonomy based on genome phylogeny substantially revises the tree of life.</title>
        <authorList>
            <person name="Parks D.H."/>
            <person name="Chuvochina M."/>
            <person name="Waite D.W."/>
            <person name="Rinke C."/>
            <person name="Skarshewski A."/>
            <person name="Chaumeil P.A."/>
            <person name="Hugenholtz P."/>
        </authorList>
    </citation>
    <scope>NUCLEOTIDE SEQUENCE [LARGE SCALE GENOMIC DNA]</scope>
    <source>
        <strain evidence="2">UBA11621</strain>
        <strain evidence="1">UBA11978</strain>
    </source>
</reference>
<accession>A0A350PA26</accession>
<evidence type="ECO:0000313" key="3">
    <source>
        <dbReference type="Proteomes" id="UP000263517"/>
    </source>
</evidence>
<protein>
    <submittedName>
        <fullName evidence="1">Uncharacterized protein</fullName>
    </submittedName>
</protein>
<dbReference type="EMBL" id="DONK01000198">
    <property type="protein sequence ID" value="HBU52187.1"/>
    <property type="molecule type" value="Genomic_DNA"/>
</dbReference>